<dbReference type="InterPro" id="IPR024382">
    <property type="entry name" value="Vps3844_C"/>
</dbReference>
<feature type="chain" id="PRO_5012362833" description="Vacuolar sorting protein Vps3844 C-terminal domain-containing protein" evidence="2">
    <location>
        <begin position="21"/>
        <end position="433"/>
    </location>
</feature>
<dbReference type="Proteomes" id="UP000242791">
    <property type="component" value="Unassembled WGS sequence"/>
</dbReference>
<dbReference type="VEuPathDB" id="FungiDB:ACJ73_07086"/>
<comment type="caution">
    <text evidence="4">The sequence shown here is derived from an EMBL/GenBank/DDBJ whole genome shotgun (WGS) entry which is preliminary data.</text>
</comment>
<evidence type="ECO:0000259" key="3">
    <source>
        <dbReference type="Pfam" id="PF12955"/>
    </source>
</evidence>
<name>A0A1J9QZC6_9EURO</name>
<dbReference type="InterPro" id="IPR053065">
    <property type="entry name" value="Archenteron_Induction-Rel"/>
</dbReference>
<keyword evidence="5" id="KW-1185">Reference proteome</keyword>
<proteinExistence type="predicted"/>
<evidence type="ECO:0000313" key="5">
    <source>
        <dbReference type="Proteomes" id="UP000242791"/>
    </source>
</evidence>
<gene>
    <name evidence="4" type="ORF">ACJ73_07086</name>
</gene>
<keyword evidence="1" id="KW-0812">Transmembrane</keyword>
<protein>
    <recommendedName>
        <fullName evidence="3">Vacuolar sorting protein Vps3844 C-terminal domain-containing protein</fullName>
    </recommendedName>
</protein>
<accession>A0A1J9QZC6</accession>
<dbReference type="PANTHER" id="PTHR36853:SF1">
    <property type="entry name" value="DUF3844 DOMAIN-CONTAINING PROTEIN"/>
    <property type="match status" value="1"/>
</dbReference>
<keyword evidence="2" id="KW-0732">Signal</keyword>
<dbReference type="EMBL" id="LGTZ01001363">
    <property type="protein sequence ID" value="OJD21575.1"/>
    <property type="molecule type" value="Genomic_DNA"/>
</dbReference>
<feature type="domain" description="Vacuolar sorting protein Vps3844 C-terminal" evidence="3">
    <location>
        <begin position="318"/>
        <end position="424"/>
    </location>
</feature>
<dbReference type="Pfam" id="PF12955">
    <property type="entry name" value="Vps3844_C"/>
    <property type="match status" value="1"/>
</dbReference>
<evidence type="ECO:0000313" key="4">
    <source>
        <dbReference type="EMBL" id="OJD21575.1"/>
    </source>
</evidence>
<evidence type="ECO:0000256" key="1">
    <source>
        <dbReference type="SAM" id="Phobius"/>
    </source>
</evidence>
<organism evidence="4 5">
    <name type="scientific">Blastomyces percursus</name>
    <dbReference type="NCBI Taxonomy" id="1658174"/>
    <lineage>
        <taxon>Eukaryota</taxon>
        <taxon>Fungi</taxon>
        <taxon>Dikarya</taxon>
        <taxon>Ascomycota</taxon>
        <taxon>Pezizomycotina</taxon>
        <taxon>Eurotiomycetes</taxon>
        <taxon>Eurotiomycetidae</taxon>
        <taxon>Onygenales</taxon>
        <taxon>Ajellomycetaceae</taxon>
        <taxon>Blastomyces</taxon>
    </lineage>
</organism>
<dbReference type="AlphaFoldDB" id="A0A1J9QZC6"/>
<dbReference type="GO" id="GO:0005783">
    <property type="term" value="C:endoplasmic reticulum"/>
    <property type="evidence" value="ECO:0007669"/>
    <property type="project" value="TreeGrafter"/>
</dbReference>
<dbReference type="OrthoDB" id="5583277at2759"/>
<feature type="transmembrane region" description="Helical" evidence="1">
    <location>
        <begin position="389"/>
        <end position="411"/>
    </location>
</feature>
<feature type="signal peptide" evidence="2">
    <location>
        <begin position="1"/>
        <end position="20"/>
    </location>
</feature>
<keyword evidence="1" id="KW-1133">Transmembrane helix</keyword>
<evidence type="ECO:0000256" key="2">
    <source>
        <dbReference type="SAM" id="SignalP"/>
    </source>
</evidence>
<reference evidence="4 5" key="1">
    <citation type="submission" date="2015-08" db="EMBL/GenBank/DDBJ databases">
        <title>Emmonsia species relationships and genome sequence.</title>
        <authorList>
            <person name="Cuomo C.A."/>
            <person name="Schwartz I.S."/>
            <person name="Kenyon C."/>
            <person name="De Hoog G.S."/>
            <person name="Govender N.P."/>
            <person name="Botha A."/>
            <person name="Moreno L."/>
            <person name="De Vries M."/>
            <person name="Munoz J.F."/>
            <person name="Stielow J.B."/>
        </authorList>
    </citation>
    <scope>NUCLEOTIDE SEQUENCE [LARGE SCALE GENOMIC DNA]</scope>
    <source>
        <strain evidence="4 5">EI222</strain>
    </source>
</reference>
<dbReference type="PANTHER" id="PTHR36853">
    <property type="entry name" value="EXPRESSED PROTEIN"/>
    <property type="match status" value="1"/>
</dbReference>
<sequence>MRPLLSFLPLSLAAITGVAAYDARAYTFDTWQQSIPPTNRVVTPETARLILTNRLGLSDGSTLGQVDETLIRDLNTFGGAQIPLMGDTSVGDCLTKMALLWEGVEVPDLASVSKYSTDSFTIPSAPADLVSESFVENLLTHSSAVPTTSKPCLYDFEVDGGLRGTLILVGTSQTFEKHYAQATNSRFYIQNANKCPSKNGVFSATSSRLGEAAFRQFLARGAKGWGGECATAILRLSSASNTPAVRKIVFATIAELSILAKDSDQDSVMVFTSPLPSYHTFKRRSEETTPDLPNPIQARASRNIRRGHKFPSTMMPVCYSSNETCTEATNNCSGHGSCYRKFASKEDSKGDCYACKCRRTVVRTNEDGTVKTVQWGGAACQKKDVSIPFFIIASLTILMVIAVTGGIRLLFSVGMEELPSVIGAGVTVPKPQK</sequence>
<keyword evidence="1" id="KW-0472">Membrane</keyword>